<dbReference type="Proteomes" id="UP000519023">
    <property type="component" value="Unassembled WGS sequence"/>
</dbReference>
<sequence length="279" mass="30763">MKTSAMIVIAMAALTSGAQAQTPGDISDLVGARAAGAETAMQSRGYRFVKTQTGDDRKYGYWWNPQTRQCVTVATMDGRYASITSSPAPDCDQRAGGHDDRGAHRMEDRGGYQQPYPAREAPSYSGAAGAMGGPLRVGDYDVDLGLVCFGDGQRPGMATTYGWSWNSRRNRYDYGNRTEMTAQQFDASVMIQLWHGGGRISLPKKLVPPLNSRGHDGWWDLYDVDVQPDMIHAKYRLNGLNKPSVTIDRRSGQISIHGLDPYAFRGSCDLIDGKDHRRF</sequence>
<reference evidence="3 4" key="1">
    <citation type="submission" date="2020-04" db="EMBL/GenBank/DDBJ databases">
        <title>Sphingobium sp. AR-3-1 isolated from Arctic soil.</title>
        <authorList>
            <person name="Dahal R.H."/>
            <person name="Chaudhary D.K."/>
        </authorList>
    </citation>
    <scope>NUCLEOTIDE SEQUENCE [LARGE SCALE GENOMIC DNA]</scope>
    <source>
        <strain evidence="3 4">AR-3-1</strain>
    </source>
</reference>
<evidence type="ECO:0000313" key="4">
    <source>
        <dbReference type="Proteomes" id="UP000519023"/>
    </source>
</evidence>
<evidence type="ECO:0000256" key="1">
    <source>
        <dbReference type="SAM" id="MobiDB-lite"/>
    </source>
</evidence>
<comment type="caution">
    <text evidence="3">The sequence shown here is derived from an EMBL/GenBank/DDBJ whole genome shotgun (WGS) entry which is preliminary data.</text>
</comment>
<accession>A0A7X9WS56</accession>
<feature type="region of interest" description="Disordered" evidence="1">
    <location>
        <begin position="84"/>
        <end position="117"/>
    </location>
</feature>
<feature type="signal peptide" evidence="2">
    <location>
        <begin position="1"/>
        <end position="20"/>
    </location>
</feature>
<organism evidence="3 4">
    <name type="scientific">Sphingobium psychrophilum</name>
    <dbReference type="NCBI Taxonomy" id="2728834"/>
    <lineage>
        <taxon>Bacteria</taxon>
        <taxon>Pseudomonadati</taxon>
        <taxon>Pseudomonadota</taxon>
        <taxon>Alphaproteobacteria</taxon>
        <taxon>Sphingomonadales</taxon>
        <taxon>Sphingomonadaceae</taxon>
        <taxon>Sphingobium</taxon>
    </lineage>
</organism>
<keyword evidence="4" id="KW-1185">Reference proteome</keyword>
<gene>
    <name evidence="3" type="ORF">HHL08_02000</name>
</gene>
<keyword evidence="2" id="KW-0732">Signal</keyword>
<proteinExistence type="predicted"/>
<dbReference type="EMBL" id="JABBFV010000001">
    <property type="protein sequence ID" value="NML08926.1"/>
    <property type="molecule type" value="Genomic_DNA"/>
</dbReference>
<dbReference type="AlphaFoldDB" id="A0A7X9WS56"/>
<feature type="compositionally biased region" description="Basic and acidic residues" evidence="1">
    <location>
        <begin position="91"/>
        <end position="110"/>
    </location>
</feature>
<feature type="chain" id="PRO_5030677589" evidence="2">
    <location>
        <begin position="21"/>
        <end position="279"/>
    </location>
</feature>
<protein>
    <submittedName>
        <fullName evidence="3">Uncharacterized protein</fullName>
    </submittedName>
</protein>
<name>A0A7X9WS56_9SPHN</name>
<evidence type="ECO:0000256" key="2">
    <source>
        <dbReference type="SAM" id="SignalP"/>
    </source>
</evidence>
<evidence type="ECO:0000313" key="3">
    <source>
        <dbReference type="EMBL" id="NML08926.1"/>
    </source>
</evidence>